<dbReference type="PRINTS" id="PR01438">
    <property type="entry name" value="UNVRSLSTRESS"/>
</dbReference>
<comment type="caution">
    <text evidence="3">The sequence shown here is derived from an EMBL/GenBank/DDBJ whole genome shotgun (WGS) entry which is preliminary data.</text>
</comment>
<evidence type="ECO:0000256" key="1">
    <source>
        <dbReference type="ARBA" id="ARBA00008791"/>
    </source>
</evidence>
<sequence length="281" mass="30013">MPLRTISIFFDEKSFSQNLIDYAVGIAVQHKAHVAGIFVKPFDWPYEPHESYVRGREAIRALIEHYETQEGLAADVASARFQAAAERHGVGFEFRTLRGVDAGDEAALHSLHADLVIVGHAWPGKLPGSWSAVSMLLGSGVPFLIVPEGWSAKTTPTNVTLAWNASRVARRAIADAMPLLSAAQSVRVVVVNPEANPLYGAAPGADIALLLARQDINVTVQQLQTAPGKSVADAISADADENGSDLIVIGAYGHSRSRELFLGGVTRSLLKSATVPLLIAH</sequence>
<dbReference type="InterPro" id="IPR006015">
    <property type="entry name" value="Universal_stress_UspA"/>
</dbReference>
<dbReference type="CDD" id="cd00293">
    <property type="entry name" value="USP-like"/>
    <property type="match status" value="1"/>
</dbReference>
<proteinExistence type="inferred from homology"/>
<name>A0A0N0MBW2_9HYPH</name>
<evidence type="ECO:0000259" key="2">
    <source>
        <dbReference type="Pfam" id="PF00582"/>
    </source>
</evidence>
<accession>A0A0N0MBW2</accession>
<keyword evidence="4" id="KW-1185">Reference proteome</keyword>
<dbReference type="EMBL" id="LGSZ01000029">
    <property type="protein sequence ID" value="KPH81434.1"/>
    <property type="molecule type" value="Genomic_DNA"/>
</dbReference>
<dbReference type="SUPFAM" id="SSF52402">
    <property type="entry name" value="Adenine nucleotide alpha hydrolases-like"/>
    <property type="match status" value="2"/>
</dbReference>
<dbReference type="Pfam" id="PF00582">
    <property type="entry name" value="Usp"/>
    <property type="match status" value="1"/>
</dbReference>
<dbReference type="InterPro" id="IPR006016">
    <property type="entry name" value="UspA"/>
</dbReference>
<dbReference type="PATRIC" id="fig|1526658.3.peg.2783"/>
<gene>
    <name evidence="3" type="ORF">AE618_08785</name>
</gene>
<comment type="similarity">
    <text evidence="1">Belongs to the universal stress protein A family.</text>
</comment>
<evidence type="ECO:0000313" key="4">
    <source>
        <dbReference type="Proteomes" id="UP000037822"/>
    </source>
</evidence>
<dbReference type="AlphaFoldDB" id="A0A0N0MBW2"/>
<evidence type="ECO:0000313" key="3">
    <source>
        <dbReference type="EMBL" id="KPH81434.1"/>
    </source>
</evidence>
<protein>
    <recommendedName>
        <fullName evidence="2">UspA domain-containing protein</fullName>
    </recommendedName>
</protein>
<organism evidence="3 4">
    <name type="scientific">Bosea vaviloviae</name>
    <dbReference type="NCBI Taxonomy" id="1526658"/>
    <lineage>
        <taxon>Bacteria</taxon>
        <taxon>Pseudomonadati</taxon>
        <taxon>Pseudomonadota</taxon>
        <taxon>Alphaproteobacteria</taxon>
        <taxon>Hyphomicrobiales</taxon>
        <taxon>Boseaceae</taxon>
        <taxon>Bosea</taxon>
    </lineage>
</organism>
<dbReference type="PANTHER" id="PTHR46268">
    <property type="entry name" value="STRESS RESPONSE PROTEIN NHAX"/>
    <property type="match status" value="1"/>
</dbReference>
<feature type="domain" description="UspA" evidence="2">
    <location>
        <begin position="228"/>
        <end position="280"/>
    </location>
</feature>
<dbReference type="PANTHER" id="PTHR46268:SF15">
    <property type="entry name" value="UNIVERSAL STRESS PROTEIN HP_0031"/>
    <property type="match status" value="1"/>
</dbReference>
<reference evidence="3 4" key="1">
    <citation type="submission" date="2015-07" db="EMBL/GenBank/DDBJ databases">
        <title>Whole genome sequencing of Bosea vaviloviae isolated from cave pool.</title>
        <authorList>
            <person name="Tan N.E.H."/>
            <person name="Lee Y.P."/>
            <person name="Gan H.M."/>
            <person name="Barton H."/>
            <person name="Savka M.A."/>
        </authorList>
    </citation>
    <scope>NUCLEOTIDE SEQUENCE [LARGE SCALE GENOMIC DNA]</scope>
    <source>
        <strain evidence="3 4">SD260</strain>
    </source>
</reference>
<dbReference type="Gene3D" id="3.40.50.12370">
    <property type="match status" value="1"/>
</dbReference>
<dbReference type="Proteomes" id="UP000037822">
    <property type="component" value="Unassembled WGS sequence"/>
</dbReference>